<protein>
    <recommendedName>
        <fullName evidence="11">Homeobox domain-containing protein</fullName>
    </recommendedName>
</protein>
<comment type="similarity">
    <text evidence="8">Belongs to the WUS homeobox family.</text>
</comment>
<evidence type="ECO:0000256" key="4">
    <source>
        <dbReference type="ARBA" id="ARBA00023125"/>
    </source>
</evidence>
<keyword evidence="6" id="KW-0804">Transcription</keyword>
<evidence type="ECO:0000256" key="9">
    <source>
        <dbReference type="PROSITE-ProRule" id="PRU00108"/>
    </source>
</evidence>
<dbReference type="GO" id="GO:0005634">
    <property type="term" value="C:nucleus"/>
    <property type="evidence" value="ECO:0007669"/>
    <property type="project" value="UniProtKB-SubCell"/>
</dbReference>
<dbReference type="PANTHER" id="PTHR45940">
    <property type="entry name" value="WUSCHEL-RELATED HOMEOBOX 1-RELATED"/>
    <property type="match status" value="1"/>
</dbReference>
<dbReference type="GO" id="GO:0003700">
    <property type="term" value="F:DNA-binding transcription factor activity"/>
    <property type="evidence" value="ECO:0007669"/>
    <property type="project" value="InterPro"/>
</dbReference>
<evidence type="ECO:0000259" key="11">
    <source>
        <dbReference type="PROSITE" id="PS50071"/>
    </source>
</evidence>
<dbReference type="FunFam" id="1.10.10.60:FF:000146">
    <property type="entry name" value="WUSCHEL-related homeobox 4"/>
    <property type="match status" value="1"/>
</dbReference>
<sequence>MWMLGCKEGGHELSVLDSFNGRKLRPLIPRPSVSSSGPANATTSCLGCNHGSEIFTLNHPLVATAAVEEQTKNDQLNTAGVTGVQPVVSSRWNPTPEQLRMLEELYRRGTRTPSAEQIQHITIQLRRYGKIEGKNVFYWFQNHKARERQKRRRELDLATHHHHHDNIERKDRAGPISRTGFEAEQTKNWEASTNCSAPPAEESGVSIQRAEKAAAVSGVGTDIGWIQFDERERELQQYRRSFAGERNATWQTMHLSSSPYASSSYPATAGSTITTGLINTAAAAKPALAIESLSTTTTCIVNETSQALSIDKEERCDDASRTLQLFPLRSDEDNDDDDEKDGEMKFFEFLPLNN</sequence>
<gene>
    <name evidence="12" type="ORF">Nepgr_002916</name>
</gene>
<dbReference type="GO" id="GO:0003677">
    <property type="term" value="F:DNA binding"/>
    <property type="evidence" value="ECO:0007669"/>
    <property type="project" value="UniProtKB-UniRule"/>
</dbReference>
<dbReference type="PROSITE" id="PS50071">
    <property type="entry name" value="HOMEOBOX_2"/>
    <property type="match status" value="1"/>
</dbReference>
<dbReference type="InterPro" id="IPR009057">
    <property type="entry name" value="Homeodomain-like_sf"/>
</dbReference>
<dbReference type="Proteomes" id="UP001279734">
    <property type="component" value="Unassembled WGS sequence"/>
</dbReference>
<keyword evidence="5 9" id="KW-0371">Homeobox</keyword>
<name>A0AAD3P7Z3_NEPGR</name>
<comment type="caution">
    <text evidence="12">The sequence shown here is derived from an EMBL/GenBank/DDBJ whole genome shotgun (WGS) entry which is preliminary data.</text>
</comment>
<evidence type="ECO:0000256" key="10">
    <source>
        <dbReference type="RuleBase" id="RU000682"/>
    </source>
</evidence>
<dbReference type="Pfam" id="PF00046">
    <property type="entry name" value="Homeodomain"/>
    <property type="match status" value="1"/>
</dbReference>
<dbReference type="SUPFAM" id="SSF46689">
    <property type="entry name" value="Homeodomain-like"/>
    <property type="match status" value="1"/>
</dbReference>
<keyword evidence="4 9" id="KW-0238">DNA-binding</keyword>
<keyword evidence="3" id="KW-0805">Transcription regulation</keyword>
<dbReference type="SMART" id="SM00389">
    <property type="entry name" value="HOX"/>
    <property type="match status" value="1"/>
</dbReference>
<reference evidence="12" key="1">
    <citation type="submission" date="2023-05" db="EMBL/GenBank/DDBJ databases">
        <title>Nepenthes gracilis genome sequencing.</title>
        <authorList>
            <person name="Fukushima K."/>
        </authorList>
    </citation>
    <scope>NUCLEOTIDE SEQUENCE</scope>
    <source>
        <strain evidence="12">SING2019-196</strain>
    </source>
</reference>
<evidence type="ECO:0000256" key="7">
    <source>
        <dbReference type="ARBA" id="ARBA00023242"/>
    </source>
</evidence>
<dbReference type="AlphaFoldDB" id="A0AAD3P7Z3"/>
<dbReference type="InterPro" id="IPR001356">
    <property type="entry name" value="HD"/>
</dbReference>
<dbReference type="CDD" id="cd00086">
    <property type="entry name" value="homeodomain"/>
    <property type="match status" value="1"/>
</dbReference>
<evidence type="ECO:0000256" key="2">
    <source>
        <dbReference type="ARBA" id="ARBA00022473"/>
    </source>
</evidence>
<keyword evidence="2" id="KW-0217">Developmental protein</keyword>
<proteinExistence type="inferred from homology"/>
<feature type="domain" description="Homeobox" evidence="11">
    <location>
        <begin position="85"/>
        <end position="150"/>
    </location>
</feature>
<dbReference type="Gene3D" id="1.10.10.60">
    <property type="entry name" value="Homeodomain-like"/>
    <property type="match status" value="1"/>
</dbReference>
<dbReference type="PANTHER" id="PTHR45940:SF13">
    <property type="entry name" value="WUSCHEL-RELATED HOMEOBOX 1"/>
    <property type="match status" value="1"/>
</dbReference>
<comment type="subcellular location">
    <subcellularLocation>
        <location evidence="1 9 10">Nucleus</location>
    </subcellularLocation>
</comment>
<evidence type="ECO:0000256" key="1">
    <source>
        <dbReference type="ARBA" id="ARBA00004123"/>
    </source>
</evidence>
<evidence type="ECO:0000313" key="12">
    <source>
        <dbReference type="EMBL" id="GMH01077.1"/>
    </source>
</evidence>
<feature type="DNA-binding region" description="Homeobox" evidence="9">
    <location>
        <begin position="87"/>
        <end position="151"/>
    </location>
</feature>
<accession>A0AAD3P7Z3</accession>
<evidence type="ECO:0000256" key="6">
    <source>
        <dbReference type="ARBA" id="ARBA00023163"/>
    </source>
</evidence>
<organism evidence="12 13">
    <name type="scientific">Nepenthes gracilis</name>
    <name type="common">Slender pitcher plant</name>
    <dbReference type="NCBI Taxonomy" id="150966"/>
    <lineage>
        <taxon>Eukaryota</taxon>
        <taxon>Viridiplantae</taxon>
        <taxon>Streptophyta</taxon>
        <taxon>Embryophyta</taxon>
        <taxon>Tracheophyta</taxon>
        <taxon>Spermatophyta</taxon>
        <taxon>Magnoliopsida</taxon>
        <taxon>eudicotyledons</taxon>
        <taxon>Gunneridae</taxon>
        <taxon>Pentapetalae</taxon>
        <taxon>Caryophyllales</taxon>
        <taxon>Nepenthaceae</taxon>
        <taxon>Nepenthes</taxon>
    </lineage>
</organism>
<evidence type="ECO:0000313" key="13">
    <source>
        <dbReference type="Proteomes" id="UP001279734"/>
    </source>
</evidence>
<dbReference type="GO" id="GO:0099402">
    <property type="term" value="P:plant organ development"/>
    <property type="evidence" value="ECO:0007669"/>
    <property type="project" value="InterPro"/>
</dbReference>
<dbReference type="EMBL" id="BSYO01000002">
    <property type="protein sequence ID" value="GMH01077.1"/>
    <property type="molecule type" value="Genomic_DNA"/>
</dbReference>
<evidence type="ECO:0000256" key="5">
    <source>
        <dbReference type="ARBA" id="ARBA00023155"/>
    </source>
</evidence>
<keyword evidence="13" id="KW-1185">Reference proteome</keyword>
<keyword evidence="7 9" id="KW-0539">Nucleus</keyword>
<dbReference type="InterPro" id="IPR044555">
    <property type="entry name" value="WUSCHEL-like"/>
</dbReference>
<evidence type="ECO:0000256" key="3">
    <source>
        <dbReference type="ARBA" id="ARBA00023015"/>
    </source>
</evidence>
<evidence type="ECO:0000256" key="8">
    <source>
        <dbReference type="ARBA" id="ARBA00024040"/>
    </source>
</evidence>